<proteinExistence type="inferred from homology"/>
<reference evidence="4" key="1">
    <citation type="submission" date="2025-08" db="UniProtKB">
        <authorList>
            <consortium name="RefSeq"/>
        </authorList>
    </citation>
    <scope>IDENTIFICATION</scope>
    <source>
        <tissue evidence="4">Gonads</tissue>
    </source>
</reference>
<evidence type="ECO:0000259" key="2">
    <source>
        <dbReference type="Pfam" id="PF07985"/>
    </source>
</evidence>
<dbReference type="GO" id="GO:0005737">
    <property type="term" value="C:cytoplasm"/>
    <property type="evidence" value="ECO:0007669"/>
    <property type="project" value="TreeGrafter"/>
</dbReference>
<keyword evidence="3" id="KW-1185">Reference proteome</keyword>
<dbReference type="InParanoid" id="A0A6J2YM91"/>
<dbReference type="InterPro" id="IPR040044">
    <property type="entry name" value="SRR1L"/>
</dbReference>
<dbReference type="Proteomes" id="UP000504635">
    <property type="component" value="Unplaced"/>
</dbReference>
<dbReference type="KEGG" id="soy:115888380"/>
<sequence>MSSGSKSNSNLDSNPENLFTKVSYKRKGKSTHISNGLVSLNNTSHLEGHPTEQKWNIRMGFYGYHQTIISKSREWKSLEHILRHRLDMEGEERLMYPEMGRYPYPQVSKIICLGLGRISELTVPKYQLALLLCLKEFYYDLKEVYAYDPTFNDNDRFVLNHFGIKTETTNLEGKYIVPDNTPTLFYLPHCPKELLNNLLWSNWGLNLHSCIVLSNSICKVIEDNRHRDLQIFAEYILRIDPYVTEFGIENSSELYEAFNDTALHCFYYNILEKLPLDFWAKRNEPQYPNDSELKHKKK</sequence>
<dbReference type="PANTHER" id="PTHR28626:SF3">
    <property type="entry name" value="SRR1-LIKE PROTEIN"/>
    <property type="match status" value="1"/>
</dbReference>
<dbReference type="FunCoup" id="A0A6J2YM91">
    <property type="interactions" value="740"/>
</dbReference>
<comment type="similarity">
    <text evidence="1">Belongs to the SRR1 family.</text>
</comment>
<dbReference type="OrthoDB" id="551431at2759"/>
<evidence type="ECO:0000313" key="4">
    <source>
        <dbReference type="RefSeq" id="XP_030763960.1"/>
    </source>
</evidence>
<protein>
    <submittedName>
        <fullName evidence="4">SRR1-like protein</fullName>
    </submittedName>
</protein>
<dbReference type="PANTHER" id="PTHR28626">
    <property type="entry name" value="SRR1-LIKE PROTEIN"/>
    <property type="match status" value="1"/>
</dbReference>
<name>A0A6J2YM91_SITOR</name>
<evidence type="ECO:0000313" key="3">
    <source>
        <dbReference type="Proteomes" id="UP000504635"/>
    </source>
</evidence>
<dbReference type="AlphaFoldDB" id="A0A6J2YM91"/>
<feature type="domain" description="SRR1-like" evidence="2">
    <location>
        <begin position="105"/>
        <end position="265"/>
    </location>
</feature>
<dbReference type="InterPro" id="IPR012942">
    <property type="entry name" value="SRR1-like"/>
</dbReference>
<dbReference type="RefSeq" id="XP_030763960.1">
    <property type="nucleotide sequence ID" value="XM_030908100.1"/>
</dbReference>
<organism evidence="3 4">
    <name type="scientific">Sitophilus oryzae</name>
    <name type="common">Rice weevil</name>
    <name type="synonym">Curculio oryzae</name>
    <dbReference type="NCBI Taxonomy" id="7048"/>
    <lineage>
        <taxon>Eukaryota</taxon>
        <taxon>Metazoa</taxon>
        <taxon>Ecdysozoa</taxon>
        <taxon>Arthropoda</taxon>
        <taxon>Hexapoda</taxon>
        <taxon>Insecta</taxon>
        <taxon>Pterygota</taxon>
        <taxon>Neoptera</taxon>
        <taxon>Endopterygota</taxon>
        <taxon>Coleoptera</taxon>
        <taxon>Polyphaga</taxon>
        <taxon>Cucujiformia</taxon>
        <taxon>Curculionidae</taxon>
        <taxon>Dryophthorinae</taxon>
        <taxon>Sitophilus</taxon>
    </lineage>
</organism>
<dbReference type="GO" id="GO:0005634">
    <property type="term" value="C:nucleus"/>
    <property type="evidence" value="ECO:0007669"/>
    <property type="project" value="TreeGrafter"/>
</dbReference>
<dbReference type="Pfam" id="PF07985">
    <property type="entry name" value="SRR1"/>
    <property type="match status" value="1"/>
</dbReference>
<evidence type="ECO:0000256" key="1">
    <source>
        <dbReference type="ARBA" id="ARBA00009856"/>
    </source>
</evidence>
<accession>A0A6J2YM91</accession>
<dbReference type="GeneID" id="115888380"/>
<gene>
    <name evidence="4" type="primary">LOC115888380</name>
</gene>